<accession>A0AAJ5WWR5</accession>
<feature type="signal peptide" evidence="2">
    <location>
        <begin position="1"/>
        <end position="18"/>
    </location>
</feature>
<dbReference type="EMBL" id="CP119311">
    <property type="protein sequence ID" value="WEK37973.1"/>
    <property type="molecule type" value="Genomic_DNA"/>
</dbReference>
<keyword evidence="1" id="KW-0472">Membrane</keyword>
<evidence type="ECO:0008006" key="5">
    <source>
        <dbReference type="Google" id="ProtNLM"/>
    </source>
</evidence>
<evidence type="ECO:0000313" key="4">
    <source>
        <dbReference type="Proteomes" id="UP001220610"/>
    </source>
</evidence>
<feature type="chain" id="PRO_5042601682" description="Secreted protein with PEP-CTERM sorting signal" evidence="2">
    <location>
        <begin position="19"/>
        <end position="77"/>
    </location>
</feature>
<evidence type="ECO:0000256" key="2">
    <source>
        <dbReference type="SAM" id="SignalP"/>
    </source>
</evidence>
<gene>
    <name evidence="3" type="ORF">P0Y53_10725</name>
</gene>
<dbReference type="Proteomes" id="UP001220610">
    <property type="component" value="Chromosome"/>
</dbReference>
<dbReference type="AlphaFoldDB" id="A0AAJ5WWR5"/>
<keyword evidence="1" id="KW-0812">Transmembrane</keyword>
<reference evidence="3" key="1">
    <citation type="submission" date="2023-03" db="EMBL/GenBank/DDBJ databases">
        <title>Andean soil-derived lignocellulolytic bacterial consortium as a source of novel taxa and putative plastic-active enzymes.</title>
        <authorList>
            <person name="Diaz-Garcia L."/>
            <person name="Chuvochina M."/>
            <person name="Feuerriegel G."/>
            <person name="Bunk B."/>
            <person name="Sproer C."/>
            <person name="Streit W.R."/>
            <person name="Rodriguez L.M."/>
            <person name="Overmann J."/>
            <person name="Jimenez D.J."/>
        </authorList>
    </citation>
    <scope>NUCLEOTIDE SEQUENCE</scope>
    <source>
        <strain evidence="3">MAG 7</strain>
    </source>
</reference>
<sequence length="77" mass="8574">MKKAITMLACCLPLLTFAHHGEGAHEHTDGGFTIFHYFIAKEHAIITWPMVILAVVALYLHYRKKKTASGKSPSDHA</sequence>
<keyword evidence="2" id="KW-0732">Signal</keyword>
<protein>
    <recommendedName>
        <fullName evidence="5">Secreted protein with PEP-CTERM sorting signal</fullName>
    </recommendedName>
</protein>
<evidence type="ECO:0000256" key="1">
    <source>
        <dbReference type="SAM" id="Phobius"/>
    </source>
</evidence>
<proteinExistence type="predicted"/>
<keyword evidence="1" id="KW-1133">Transmembrane helix</keyword>
<feature type="transmembrane region" description="Helical" evidence="1">
    <location>
        <begin position="43"/>
        <end position="62"/>
    </location>
</feature>
<evidence type="ECO:0000313" key="3">
    <source>
        <dbReference type="EMBL" id="WEK37973.1"/>
    </source>
</evidence>
<organism evidence="3 4">
    <name type="scientific">Candidatus Pseudobacter hemicellulosilyticus</name>
    <dbReference type="NCBI Taxonomy" id="3121375"/>
    <lineage>
        <taxon>Bacteria</taxon>
        <taxon>Pseudomonadati</taxon>
        <taxon>Bacteroidota</taxon>
        <taxon>Chitinophagia</taxon>
        <taxon>Chitinophagales</taxon>
        <taxon>Chitinophagaceae</taxon>
        <taxon>Pseudobacter</taxon>
    </lineage>
</organism>
<name>A0AAJ5WWR5_9BACT</name>